<dbReference type="Proteomes" id="UP000078383">
    <property type="component" value="Unassembled WGS sequence"/>
</dbReference>
<organism evidence="10 11">
    <name type="scientific">[Ruminococcus] torques</name>
    <dbReference type="NCBI Taxonomy" id="33039"/>
    <lineage>
        <taxon>Bacteria</taxon>
        <taxon>Bacillati</taxon>
        <taxon>Bacillota</taxon>
        <taxon>Clostridia</taxon>
        <taxon>Lachnospirales</taxon>
        <taxon>Lachnospiraceae</taxon>
        <taxon>Mediterraneibacter</taxon>
    </lineage>
</organism>
<feature type="domain" description="Response regulatory" evidence="8">
    <location>
        <begin position="1"/>
        <end position="106"/>
    </location>
</feature>
<dbReference type="Gene3D" id="2.40.50.1020">
    <property type="entry name" value="LytTr DNA-binding domain"/>
    <property type="match status" value="1"/>
</dbReference>
<keyword evidence="7" id="KW-0597">Phosphoprotein</keyword>
<dbReference type="AlphaFoldDB" id="A0A175A105"/>
<evidence type="ECO:0000259" key="8">
    <source>
        <dbReference type="PROSITE" id="PS50110"/>
    </source>
</evidence>
<dbReference type="RefSeq" id="WP_064773983.1">
    <property type="nucleotide sequence ID" value="NZ_CZBX01000021.1"/>
</dbReference>
<evidence type="ECO:0000256" key="5">
    <source>
        <dbReference type="ARBA" id="ARBA00024867"/>
    </source>
</evidence>
<sequence>MSNTILIEQLDMQLACASTTSGKILEQAKKSENTGVFFLDICLQSEMTGLILAQELRKIQPRCFIIFITSHSEMSILTFQYKVEALDFIIKDSSENIRKRIHECLMDINKKILTVNKKQQKSILITQNDRLIAVDYDEVLFFETSENNHKIILHAKKRVVEFTGHLKSVEVQLDYRFYRCHRSYIVNTDNIKEVNFQKLTSYMENGEICPISVRAKTSLKKYYNEHLISIGNTVTRISKKCNNE</sequence>
<proteinExistence type="predicted"/>
<name>A0A175A105_9FIRM</name>
<dbReference type="InterPro" id="IPR011006">
    <property type="entry name" value="CheY-like_superfamily"/>
</dbReference>
<dbReference type="Pfam" id="PF04397">
    <property type="entry name" value="LytTR"/>
    <property type="match status" value="1"/>
</dbReference>
<feature type="modified residue" description="4-aspartylphosphate" evidence="7">
    <location>
        <position position="40"/>
    </location>
</feature>
<comment type="function">
    <text evidence="6">Required for high-level post-exponential phase expression of a series of secreted proteins.</text>
</comment>
<accession>A0A175A105</accession>
<evidence type="ECO:0000256" key="7">
    <source>
        <dbReference type="PROSITE-ProRule" id="PRU00169"/>
    </source>
</evidence>
<evidence type="ECO:0000256" key="1">
    <source>
        <dbReference type="ARBA" id="ARBA00018672"/>
    </source>
</evidence>
<reference evidence="10 11" key="1">
    <citation type="submission" date="2015-09" db="EMBL/GenBank/DDBJ databases">
        <authorList>
            <consortium name="Pathogen Informatics"/>
        </authorList>
    </citation>
    <scope>NUCLEOTIDE SEQUENCE [LARGE SCALE GENOMIC DNA]</scope>
    <source>
        <strain evidence="10 11">2789STDY5834889</strain>
    </source>
</reference>
<dbReference type="Gene3D" id="3.40.50.2300">
    <property type="match status" value="1"/>
</dbReference>
<dbReference type="GO" id="GO:0000156">
    <property type="term" value="F:phosphorelay response regulator activity"/>
    <property type="evidence" value="ECO:0007669"/>
    <property type="project" value="InterPro"/>
</dbReference>
<dbReference type="InterPro" id="IPR001789">
    <property type="entry name" value="Sig_transdc_resp-reg_receiver"/>
</dbReference>
<evidence type="ECO:0000256" key="6">
    <source>
        <dbReference type="ARBA" id="ARBA00037164"/>
    </source>
</evidence>
<feature type="domain" description="HTH LytTR-type" evidence="9">
    <location>
        <begin position="123"/>
        <end position="225"/>
    </location>
</feature>
<evidence type="ECO:0000313" key="10">
    <source>
        <dbReference type="EMBL" id="CUQ93194.1"/>
    </source>
</evidence>
<dbReference type="InterPro" id="IPR007492">
    <property type="entry name" value="LytTR_DNA-bd_dom"/>
</dbReference>
<dbReference type="Pfam" id="PF00072">
    <property type="entry name" value="Response_reg"/>
    <property type="match status" value="1"/>
</dbReference>
<comment type="function">
    <text evidence="5">May play the central regulatory role in sporulation. It may be an element of the effector pathway responsible for the activation of sporulation genes in response to nutritional stress. Spo0A may act in concert with spo0H (a sigma factor) to control the expression of some genes that are critical to the sporulation process.</text>
</comment>
<dbReference type="EMBL" id="CZBX01000021">
    <property type="protein sequence ID" value="CUQ93194.1"/>
    <property type="molecule type" value="Genomic_DNA"/>
</dbReference>
<dbReference type="SUPFAM" id="SSF52172">
    <property type="entry name" value="CheY-like"/>
    <property type="match status" value="1"/>
</dbReference>
<gene>
    <name evidence="10" type="primary">agrA</name>
    <name evidence="10" type="ORF">ERS852502_02822</name>
</gene>
<keyword evidence="2" id="KW-0963">Cytoplasm</keyword>
<dbReference type="PANTHER" id="PTHR37299">
    <property type="entry name" value="TRANSCRIPTIONAL REGULATOR-RELATED"/>
    <property type="match status" value="1"/>
</dbReference>
<keyword evidence="4" id="KW-0010">Activator</keyword>
<evidence type="ECO:0000259" key="9">
    <source>
        <dbReference type="PROSITE" id="PS50930"/>
    </source>
</evidence>
<dbReference type="PROSITE" id="PS50930">
    <property type="entry name" value="HTH_LYTTR"/>
    <property type="match status" value="1"/>
</dbReference>
<evidence type="ECO:0000256" key="2">
    <source>
        <dbReference type="ARBA" id="ARBA00022490"/>
    </source>
</evidence>
<dbReference type="GO" id="GO:0003677">
    <property type="term" value="F:DNA binding"/>
    <property type="evidence" value="ECO:0007669"/>
    <property type="project" value="InterPro"/>
</dbReference>
<dbReference type="PANTHER" id="PTHR37299:SF3">
    <property type="entry name" value="STAGE 0 SPORULATION PROTEIN A HOMOLOG"/>
    <property type="match status" value="1"/>
</dbReference>
<dbReference type="SMART" id="SM00850">
    <property type="entry name" value="LytTR"/>
    <property type="match status" value="1"/>
</dbReference>
<dbReference type="InterPro" id="IPR046947">
    <property type="entry name" value="LytR-like"/>
</dbReference>
<evidence type="ECO:0000313" key="11">
    <source>
        <dbReference type="Proteomes" id="UP000078383"/>
    </source>
</evidence>
<keyword evidence="3" id="KW-0902">Two-component regulatory system</keyword>
<dbReference type="PROSITE" id="PS50110">
    <property type="entry name" value="RESPONSE_REGULATORY"/>
    <property type="match status" value="1"/>
</dbReference>
<protein>
    <recommendedName>
        <fullName evidence="1">Stage 0 sporulation protein A homolog</fullName>
    </recommendedName>
</protein>
<evidence type="ECO:0000256" key="3">
    <source>
        <dbReference type="ARBA" id="ARBA00023012"/>
    </source>
</evidence>
<evidence type="ECO:0000256" key="4">
    <source>
        <dbReference type="ARBA" id="ARBA00023159"/>
    </source>
</evidence>